<dbReference type="GO" id="GO:0010468">
    <property type="term" value="P:regulation of gene expression"/>
    <property type="evidence" value="ECO:0007669"/>
    <property type="project" value="TreeGrafter"/>
</dbReference>
<dbReference type="CDD" id="cd00084">
    <property type="entry name" value="HMG-box_SF"/>
    <property type="match status" value="1"/>
</dbReference>
<keyword evidence="7" id="KW-1185">Reference proteome</keyword>
<keyword evidence="2 3" id="KW-0539">Nucleus</keyword>
<gene>
    <name evidence="6" type="primary">ABSGL_00452.1 scaffold 584</name>
</gene>
<reference evidence="6" key="1">
    <citation type="submission" date="2016-04" db="EMBL/GenBank/DDBJ databases">
        <authorList>
            <person name="Evans L.H."/>
            <person name="Alamgir A."/>
            <person name="Owens N."/>
            <person name="Weber N.D."/>
            <person name="Virtaneva K."/>
            <person name="Barbian K."/>
            <person name="Babar A."/>
            <person name="Rosenke K."/>
        </authorList>
    </citation>
    <scope>NUCLEOTIDE SEQUENCE [LARGE SCALE GENOMIC DNA]</scope>
    <source>
        <strain evidence="6">CBS 101.48</strain>
    </source>
</reference>
<feature type="compositionally biased region" description="Polar residues" evidence="4">
    <location>
        <begin position="216"/>
        <end position="225"/>
    </location>
</feature>
<evidence type="ECO:0000256" key="2">
    <source>
        <dbReference type="ARBA" id="ARBA00023242"/>
    </source>
</evidence>
<feature type="region of interest" description="Disordered" evidence="4">
    <location>
        <begin position="138"/>
        <end position="186"/>
    </location>
</feature>
<proteinExistence type="predicted"/>
<name>A0A163LPH6_ABSGL</name>
<dbReference type="Proteomes" id="UP000078561">
    <property type="component" value="Unassembled WGS sequence"/>
</dbReference>
<feature type="compositionally biased region" description="Acidic residues" evidence="4">
    <location>
        <begin position="238"/>
        <end position="259"/>
    </location>
</feature>
<organism evidence="6">
    <name type="scientific">Absidia glauca</name>
    <name type="common">Pin mould</name>
    <dbReference type="NCBI Taxonomy" id="4829"/>
    <lineage>
        <taxon>Eukaryota</taxon>
        <taxon>Fungi</taxon>
        <taxon>Fungi incertae sedis</taxon>
        <taxon>Mucoromycota</taxon>
        <taxon>Mucoromycotina</taxon>
        <taxon>Mucoromycetes</taxon>
        <taxon>Mucorales</taxon>
        <taxon>Cunninghamellaceae</taxon>
        <taxon>Absidia</taxon>
    </lineage>
</organism>
<evidence type="ECO:0000256" key="4">
    <source>
        <dbReference type="SAM" id="MobiDB-lite"/>
    </source>
</evidence>
<feature type="region of interest" description="Disordered" evidence="4">
    <location>
        <begin position="207"/>
        <end position="259"/>
    </location>
</feature>
<dbReference type="SMART" id="SM00398">
    <property type="entry name" value="HMG"/>
    <property type="match status" value="1"/>
</dbReference>
<feature type="region of interest" description="Disordered" evidence="4">
    <location>
        <begin position="39"/>
        <end position="73"/>
    </location>
</feature>
<dbReference type="GO" id="GO:0005634">
    <property type="term" value="C:nucleus"/>
    <property type="evidence" value="ECO:0007669"/>
    <property type="project" value="UniProtKB-UniRule"/>
</dbReference>
<accession>A0A163LPH6</accession>
<dbReference type="OrthoDB" id="1919336at2759"/>
<protein>
    <recommendedName>
        <fullName evidence="5">HMG box domain-containing protein</fullName>
    </recommendedName>
</protein>
<dbReference type="SUPFAM" id="SSF47095">
    <property type="entry name" value="HMG-box"/>
    <property type="match status" value="1"/>
</dbReference>
<dbReference type="InParanoid" id="A0A163LPH6"/>
<evidence type="ECO:0000256" key="3">
    <source>
        <dbReference type="PROSITE-ProRule" id="PRU00267"/>
    </source>
</evidence>
<evidence type="ECO:0000313" key="7">
    <source>
        <dbReference type="Proteomes" id="UP000078561"/>
    </source>
</evidence>
<dbReference type="STRING" id="4829.A0A163LPH6"/>
<feature type="domain" description="HMG box" evidence="5">
    <location>
        <begin position="70"/>
        <end position="138"/>
    </location>
</feature>
<dbReference type="GO" id="GO:0003677">
    <property type="term" value="F:DNA binding"/>
    <property type="evidence" value="ECO:0007669"/>
    <property type="project" value="UniProtKB-UniRule"/>
</dbReference>
<evidence type="ECO:0000259" key="5">
    <source>
        <dbReference type="PROSITE" id="PS50118"/>
    </source>
</evidence>
<evidence type="ECO:0000256" key="1">
    <source>
        <dbReference type="ARBA" id="ARBA00023125"/>
    </source>
</evidence>
<evidence type="ECO:0000313" key="6">
    <source>
        <dbReference type="EMBL" id="SAL95148.1"/>
    </source>
</evidence>
<dbReference type="Pfam" id="PF00505">
    <property type="entry name" value="HMG_box"/>
    <property type="match status" value="1"/>
</dbReference>
<dbReference type="PANTHER" id="PTHR46040">
    <property type="entry name" value="HIGH MOBILITY GROUP PROTEIN 2"/>
    <property type="match status" value="1"/>
</dbReference>
<dbReference type="AlphaFoldDB" id="A0A163LPH6"/>
<dbReference type="PROSITE" id="PS50118">
    <property type="entry name" value="HMG_BOX_2"/>
    <property type="match status" value="1"/>
</dbReference>
<feature type="DNA-binding region" description="HMG box" evidence="3">
    <location>
        <begin position="70"/>
        <end position="138"/>
    </location>
</feature>
<dbReference type="PANTHER" id="PTHR46040:SF3">
    <property type="entry name" value="HIGH MOBILITY GROUP PROTEIN 2"/>
    <property type="match status" value="1"/>
</dbReference>
<dbReference type="InterPro" id="IPR051965">
    <property type="entry name" value="ChromReg_NeuronalGeneExpr"/>
</dbReference>
<dbReference type="InterPro" id="IPR036910">
    <property type="entry name" value="HMG_box_dom_sf"/>
</dbReference>
<sequence>MSKRKRNDYSDKNEELVDIFEDIANSFHRLSAFFKANRSFQFGGPPTQSLDSVRPRKRNPRTPQHTPNAPRPYVESYSHFIAEQRPLLRKSRPGTSAEDIVSILNARWRKMADNEKKKYEEMYLQDRDRYRRELNEMAQPTVLLKDPDATASDTDESTHDQGAANSESTDSEFDEIDMDAEDEVSATDAPLGVDFFSAFGSAFGPAFGPAFGAPSNDPQAEMQIQGSSSAHSGVGVDGDSDSDALDELEMDDSEGSSDE</sequence>
<keyword evidence="1 3" id="KW-0238">DNA-binding</keyword>
<dbReference type="Gene3D" id="1.10.30.10">
    <property type="entry name" value="High mobility group box domain"/>
    <property type="match status" value="1"/>
</dbReference>
<dbReference type="EMBL" id="LT550192">
    <property type="protein sequence ID" value="SAL95148.1"/>
    <property type="molecule type" value="Genomic_DNA"/>
</dbReference>
<feature type="compositionally biased region" description="Acidic residues" evidence="4">
    <location>
        <begin position="169"/>
        <end position="185"/>
    </location>
</feature>
<dbReference type="InterPro" id="IPR009071">
    <property type="entry name" value="HMG_box_dom"/>
</dbReference>